<name>A0A3P6ECQ5_BRAOL</name>
<organism evidence="1">
    <name type="scientific">Brassica oleracea</name>
    <name type="common">Wild cabbage</name>
    <dbReference type="NCBI Taxonomy" id="3712"/>
    <lineage>
        <taxon>Eukaryota</taxon>
        <taxon>Viridiplantae</taxon>
        <taxon>Streptophyta</taxon>
        <taxon>Embryophyta</taxon>
        <taxon>Tracheophyta</taxon>
        <taxon>Spermatophyta</taxon>
        <taxon>Magnoliopsida</taxon>
        <taxon>eudicotyledons</taxon>
        <taxon>Gunneridae</taxon>
        <taxon>Pentapetalae</taxon>
        <taxon>rosids</taxon>
        <taxon>malvids</taxon>
        <taxon>Brassicales</taxon>
        <taxon>Brassicaceae</taxon>
        <taxon>Brassiceae</taxon>
        <taxon>Brassica</taxon>
    </lineage>
</organism>
<protein>
    <submittedName>
        <fullName evidence="1">Uncharacterized protein</fullName>
    </submittedName>
</protein>
<evidence type="ECO:0000313" key="1">
    <source>
        <dbReference type="EMBL" id="VDD35416.1"/>
    </source>
</evidence>
<dbReference type="AlphaFoldDB" id="A0A3P6ECQ5"/>
<gene>
    <name evidence="1" type="ORF">BOLC7T40976H</name>
</gene>
<sequence>MWGVWSNYVPISALFVLCDMPPKRRVLRTQAARATREDGDSYVLPPVPPQAVLPIDQDVLRQMVQDAATQTT</sequence>
<accession>A0A3P6ECQ5</accession>
<dbReference type="EMBL" id="LR031876">
    <property type="protein sequence ID" value="VDD35416.1"/>
    <property type="molecule type" value="Genomic_DNA"/>
</dbReference>
<proteinExistence type="predicted"/>
<reference evidence="1" key="1">
    <citation type="submission" date="2018-11" db="EMBL/GenBank/DDBJ databases">
        <authorList>
            <consortium name="Genoscope - CEA"/>
            <person name="William W."/>
        </authorList>
    </citation>
    <scope>NUCLEOTIDE SEQUENCE</scope>
</reference>